<dbReference type="SUPFAM" id="SSF53955">
    <property type="entry name" value="Lysozyme-like"/>
    <property type="match status" value="1"/>
</dbReference>
<feature type="compositionally biased region" description="Polar residues" evidence="11">
    <location>
        <begin position="169"/>
        <end position="180"/>
    </location>
</feature>
<dbReference type="EMBL" id="QPGB01000002">
    <property type="protein sequence ID" value="RCS58194.1"/>
    <property type="molecule type" value="Genomic_DNA"/>
</dbReference>
<name>A0A368L3Q8_9BURK</name>
<keyword evidence="13" id="KW-0966">Cell projection</keyword>
<dbReference type="PRINTS" id="PR01002">
    <property type="entry name" value="FLGFLGJ"/>
</dbReference>
<dbReference type="SMART" id="SM00047">
    <property type="entry name" value="LYZ2"/>
    <property type="match status" value="1"/>
</dbReference>
<dbReference type="InterPro" id="IPR013377">
    <property type="entry name" value="FlgJ"/>
</dbReference>
<comment type="similarity">
    <text evidence="4">In the C-terminal section; belongs to the glycosyl hydrolase 73 family.</text>
</comment>
<reference evidence="13 14" key="1">
    <citation type="journal article" date="2018" name="Int. J. Syst. Evol. Microbiol.">
        <title>Parvibium lacunae gen. nov., sp. nov., a new member of the family Alcaligenaceae isolated from a freshwater pond.</title>
        <authorList>
            <person name="Chen W.M."/>
            <person name="Xie P.B."/>
            <person name="Hsu M.Y."/>
            <person name="Sheu S.Y."/>
        </authorList>
    </citation>
    <scope>NUCLEOTIDE SEQUENCE [LARGE SCALE GENOMIC DNA]</scope>
    <source>
        <strain evidence="13 14">KMB9</strain>
    </source>
</reference>
<accession>A0A368L3Q8</accession>
<dbReference type="Gene3D" id="2.10.70.40">
    <property type="entry name" value="peptidoglycan hydrolase"/>
    <property type="match status" value="1"/>
</dbReference>
<dbReference type="InterPro" id="IPR019301">
    <property type="entry name" value="Flagellar_prot_FlgJ_N"/>
</dbReference>
<dbReference type="AlphaFoldDB" id="A0A368L3Q8"/>
<sequence length="335" mass="36806">MTQSSSLYPTAVTLSASDFRGSAKPLSATDGNNLEDLKRIARDNPEAAVRAAAKQFEAVFLQMVLKSMRATEMKSGLLESSSGDMFQGMYDEQLTKTLSQRGVGLADMLEKQLMRQIKPEQANPTLPIKPLLRPDQSTWNPVSTLEKLNRATQEAQQATQGISRPELTSPKNGVSNTNSTTAAPREFVQRLWQEAKQAEQQVGIPAQFMLGQAALESGWGKREIKFANGDPSHNLFGIKAGPGWRGKVVETVTTEYINGVPKQVTEKFRAYDSYAAAFNDYARLISQNPRYKQALQEVDSAAGYAAQLQKAGYATDPYYATKLTKTIATTLRVIA</sequence>
<dbReference type="PANTHER" id="PTHR33308:SF9">
    <property type="entry name" value="PEPTIDOGLYCAN HYDROLASE FLGJ"/>
    <property type="match status" value="1"/>
</dbReference>
<dbReference type="PANTHER" id="PTHR33308">
    <property type="entry name" value="PEPTIDOGLYCAN HYDROLASE FLGJ"/>
    <property type="match status" value="1"/>
</dbReference>
<keyword evidence="9" id="KW-0961">Cell wall biogenesis/degradation</keyword>
<evidence type="ECO:0000256" key="1">
    <source>
        <dbReference type="ARBA" id="ARBA00002954"/>
    </source>
</evidence>
<dbReference type="GO" id="GO:0071973">
    <property type="term" value="P:bacterial-type flagellum-dependent cell motility"/>
    <property type="evidence" value="ECO:0007669"/>
    <property type="project" value="TreeGrafter"/>
</dbReference>
<dbReference type="InterPro" id="IPR023346">
    <property type="entry name" value="Lysozyme-like_dom_sf"/>
</dbReference>
<evidence type="ECO:0000313" key="13">
    <source>
        <dbReference type="EMBL" id="RCS58194.1"/>
    </source>
</evidence>
<dbReference type="GO" id="GO:0071555">
    <property type="term" value="P:cell wall organization"/>
    <property type="evidence" value="ECO:0007669"/>
    <property type="project" value="UniProtKB-KW"/>
</dbReference>
<evidence type="ECO:0000256" key="8">
    <source>
        <dbReference type="ARBA" id="ARBA00023295"/>
    </source>
</evidence>
<dbReference type="RefSeq" id="WP_114402278.1">
    <property type="nucleotide sequence ID" value="NZ_QPGB01000002.1"/>
</dbReference>
<evidence type="ECO:0000259" key="12">
    <source>
        <dbReference type="SMART" id="SM00047"/>
    </source>
</evidence>
<feature type="region of interest" description="Disordered" evidence="11">
    <location>
        <begin position="150"/>
        <end position="180"/>
    </location>
</feature>
<dbReference type="Gene3D" id="1.10.530.10">
    <property type="match status" value="1"/>
</dbReference>
<evidence type="ECO:0000256" key="11">
    <source>
        <dbReference type="SAM" id="MobiDB-lite"/>
    </source>
</evidence>
<comment type="similarity">
    <text evidence="3">In the N-terminal section; belongs to the FlgJ family.</text>
</comment>
<dbReference type="Pfam" id="PF10135">
    <property type="entry name" value="Rod-binding"/>
    <property type="match status" value="1"/>
</dbReference>
<proteinExistence type="inferred from homology"/>
<evidence type="ECO:0000313" key="14">
    <source>
        <dbReference type="Proteomes" id="UP000252357"/>
    </source>
</evidence>
<dbReference type="GO" id="GO:0042597">
    <property type="term" value="C:periplasmic space"/>
    <property type="evidence" value="ECO:0007669"/>
    <property type="project" value="UniProtKB-SubCell"/>
</dbReference>
<feature type="compositionally biased region" description="Polar residues" evidence="11">
    <location>
        <begin position="150"/>
        <end position="162"/>
    </location>
</feature>
<organism evidence="13 14">
    <name type="scientific">Parvibium lacunae</name>
    <dbReference type="NCBI Taxonomy" id="1888893"/>
    <lineage>
        <taxon>Bacteria</taxon>
        <taxon>Pseudomonadati</taxon>
        <taxon>Pseudomonadota</taxon>
        <taxon>Betaproteobacteria</taxon>
        <taxon>Burkholderiales</taxon>
        <taxon>Alcaligenaceae</taxon>
        <taxon>Parvibium</taxon>
    </lineage>
</organism>
<protein>
    <recommendedName>
        <fullName evidence="5">Peptidoglycan hydrolase FlgJ</fullName>
    </recommendedName>
    <alternativeName>
        <fullName evidence="10">Muramidase FlgJ</fullName>
    </alternativeName>
</protein>
<keyword evidence="7 13" id="KW-0378">Hydrolase</keyword>
<dbReference type="InterPro" id="IPR051056">
    <property type="entry name" value="Glycosyl_Hydrolase_73"/>
</dbReference>
<keyword evidence="13" id="KW-0282">Flagellum</keyword>
<keyword evidence="6" id="KW-0574">Periplasm</keyword>
<evidence type="ECO:0000256" key="9">
    <source>
        <dbReference type="ARBA" id="ARBA00023316"/>
    </source>
</evidence>
<dbReference type="GO" id="GO:0044780">
    <property type="term" value="P:bacterial-type flagellum assembly"/>
    <property type="evidence" value="ECO:0007669"/>
    <property type="project" value="InterPro"/>
</dbReference>
<dbReference type="NCBIfam" id="TIGR02541">
    <property type="entry name" value="flagell_FlgJ"/>
    <property type="match status" value="1"/>
</dbReference>
<evidence type="ECO:0000256" key="5">
    <source>
        <dbReference type="ARBA" id="ARBA00013433"/>
    </source>
</evidence>
<evidence type="ECO:0000256" key="7">
    <source>
        <dbReference type="ARBA" id="ARBA00022801"/>
    </source>
</evidence>
<evidence type="ECO:0000256" key="6">
    <source>
        <dbReference type="ARBA" id="ARBA00022764"/>
    </source>
</evidence>
<comment type="function">
    <text evidence="1">Flagellum-specific muramidase which hydrolyzes the peptidoglycan layer to assemble the rod structure in the periplasmic space.</text>
</comment>
<keyword evidence="8" id="KW-0326">Glycosidase</keyword>
<evidence type="ECO:0000256" key="2">
    <source>
        <dbReference type="ARBA" id="ARBA00004418"/>
    </source>
</evidence>
<keyword evidence="14" id="KW-1185">Reference proteome</keyword>
<dbReference type="GO" id="GO:0004040">
    <property type="term" value="F:amidase activity"/>
    <property type="evidence" value="ECO:0007669"/>
    <property type="project" value="InterPro"/>
</dbReference>
<dbReference type="Pfam" id="PF01832">
    <property type="entry name" value="Glucosaminidase"/>
    <property type="match status" value="1"/>
</dbReference>
<evidence type="ECO:0000256" key="10">
    <source>
        <dbReference type="ARBA" id="ARBA00030835"/>
    </source>
</evidence>
<keyword evidence="13" id="KW-0969">Cilium</keyword>
<comment type="subcellular location">
    <subcellularLocation>
        <location evidence="2">Periplasm</location>
    </subcellularLocation>
</comment>
<dbReference type="OrthoDB" id="289937at2"/>
<dbReference type="GO" id="GO:0016798">
    <property type="term" value="F:hydrolase activity, acting on glycosyl bonds"/>
    <property type="evidence" value="ECO:0007669"/>
    <property type="project" value="UniProtKB-KW"/>
</dbReference>
<feature type="domain" description="Mannosyl-glycoprotein endo-beta-N-acetylglucosamidase-like" evidence="12">
    <location>
        <begin position="177"/>
        <end position="331"/>
    </location>
</feature>
<dbReference type="Proteomes" id="UP000252357">
    <property type="component" value="Unassembled WGS sequence"/>
</dbReference>
<dbReference type="FunFam" id="2.10.70.40:FF:000001">
    <property type="entry name" value="Flagellar assembly peptidoglycan hydrolase FlgJ"/>
    <property type="match status" value="1"/>
</dbReference>
<dbReference type="InterPro" id="IPR002901">
    <property type="entry name" value="MGlyc_endo_b_GlcNAc-like_dom"/>
</dbReference>
<comment type="caution">
    <text evidence="13">The sequence shown here is derived from an EMBL/GenBank/DDBJ whole genome shotgun (WGS) entry which is preliminary data.</text>
</comment>
<evidence type="ECO:0000256" key="4">
    <source>
        <dbReference type="ARBA" id="ARBA00007974"/>
    </source>
</evidence>
<evidence type="ECO:0000256" key="3">
    <source>
        <dbReference type="ARBA" id="ARBA00006880"/>
    </source>
</evidence>
<gene>
    <name evidence="13" type="primary">flgJ</name>
    <name evidence="13" type="ORF">DU000_05045</name>
</gene>